<sequence>MTPLPFNRRDFLKTTSNGFGYLAFAALAQQQALRASTAAASPLAPKNPHFASRAKRVIFLCMQGAPSHVDLLDYKPKLMADSGKSAPSIAGRYGQAKLMKSPWEFSQHGKSGLWISELLPNLAKHADDLCVLNSMATDLPAHPQAFTALHTGTTQFVRPSLGSWVLYGLGTGNENLPGFITVNPPGNATRSYGSAFLPAIYQGTKVGGATLPGAGAFAARRFGNVDQATIANIKNSRYPTEAQRTQLDLVQALNKSRMAQDGGVSAEVEGVIESYELAFRMQAEVPKVLDLSKESAATKDLYGIDDAETATFGKQCLMARKLVEAGVRFVEITHGNWDQHFNLKATLERNTNAIDKPVAGLLADLKARGLLKDTLVIWGGEFGRTPHSQGDDGRDHNNKGFTMWMAGGGVKGGMNYGKTDDYGYEAVENKMHIHDWHATVMHLLGLDHEKLTYRYAGRDFRLTDVCGTVAKEILA</sequence>
<accession>A0A512MI78</accession>
<gene>
    <name evidence="1" type="ORF">BGE01nite_57200</name>
</gene>
<evidence type="ECO:0000313" key="2">
    <source>
        <dbReference type="Proteomes" id="UP000321577"/>
    </source>
</evidence>
<dbReference type="InterPro" id="IPR017850">
    <property type="entry name" value="Alkaline_phosphatase_core_sf"/>
</dbReference>
<dbReference type="SUPFAM" id="SSF53649">
    <property type="entry name" value="Alkaline phosphatase-like"/>
    <property type="match status" value="1"/>
</dbReference>
<dbReference type="InterPro" id="IPR006311">
    <property type="entry name" value="TAT_signal"/>
</dbReference>
<dbReference type="Gene3D" id="3.40.720.10">
    <property type="entry name" value="Alkaline Phosphatase, subunit A"/>
    <property type="match status" value="1"/>
</dbReference>
<dbReference type="Pfam" id="PF07394">
    <property type="entry name" value="DUF1501"/>
    <property type="match status" value="1"/>
</dbReference>
<dbReference type="InterPro" id="IPR010869">
    <property type="entry name" value="DUF1501"/>
</dbReference>
<dbReference type="OrthoDB" id="177538at2"/>
<protein>
    <submittedName>
        <fullName evidence="1">Sulfatase</fullName>
    </submittedName>
</protein>
<dbReference type="PROSITE" id="PS51318">
    <property type="entry name" value="TAT"/>
    <property type="match status" value="1"/>
</dbReference>
<organism evidence="1 2">
    <name type="scientific">Brevifollis gellanilyticus</name>
    <dbReference type="NCBI Taxonomy" id="748831"/>
    <lineage>
        <taxon>Bacteria</taxon>
        <taxon>Pseudomonadati</taxon>
        <taxon>Verrucomicrobiota</taxon>
        <taxon>Verrucomicrobiia</taxon>
        <taxon>Verrucomicrobiales</taxon>
        <taxon>Verrucomicrobiaceae</taxon>
    </lineage>
</organism>
<dbReference type="EMBL" id="BKAG01000101">
    <property type="protein sequence ID" value="GEP46429.1"/>
    <property type="molecule type" value="Genomic_DNA"/>
</dbReference>
<dbReference type="AlphaFoldDB" id="A0A512MI78"/>
<reference evidence="1 2" key="1">
    <citation type="submission" date="2019-07" db="EMBL/GenBank/DDBJ databases">
        <title>Whole genome shotgun sequence of Brevifollis gellanilyticus NBRC 108608.</title>
        <authorList>
            <person name="Hosoyama A."/>
            <person name="Uohara A."/>
            <person name="Ohji S."/>
            <person name="Ichikawa N."/>
        </authorList>
    </citation>
    <scope>NUCLEOTIDE SEQUENCE [LARGE SCALE GENOMIC DNA]</scope>
    <source>
        <strain evidence="1 2">NBRC 108608</strain>
    </source>
</reference>
<dbReference type="RefSeq" id="WP_146856290.1">
    <property type="nucleotide sequence ID" value="NZ_BKAG01000101.1"/>
</dbReference>
<dbReference type="PANTHER" id="PTHR43737">
    <property type="entry name" value="BLL7424 PROTEIN"/>
    <property type="match status" value="1"/>
</dbReference>
<comment type="caution">
    <text evidence="1">The sequence shown here is derived from an EMBL/GenBank/DDBJ whole genome shotgun (WGS) entry which is preliminary data.</text>
</comment>
<dbReference type="PANTHER" id="PTHR43737:SF1">
    <property type="entry name" value="DUF1501 DOMAIN-CONTAINING PROTEIN"/>
    <property type="match status" value="1"/>
</dbReference>
<keyword evidence="2" id="KW-1185">Reference proteome</keyword>
<evidence type="ECO:0000313" key="1">
    <source>
        <dbReference type="EMBL" id="GEP46429.1"/>
    </source>
</evidence>
<proteinExistence type="predicted"/>
<dbReference type="Proteomes" id="UP000321577">
    <property type="component" value="Unassembled WGS sequence"/>
</dbReference>
<name>A0A512MI78_9BACT</name>